<name>A0A0F3H453_9BACT</name>
<gene>
    <name evidence="2" type="ORF">MBAV_000064</name>
</gene>
<dbReference type="EMBL" id="LACI01000035">
    <property type="protein sequence ID" value="KJU87738.1"/>
    <property type="molecule type" value="Genomic_DNA"/>
</dbReference>
<keyword evidence="3" id="KW-1185">Reference proteome</keyword>
<accession>A0A0F3H453</accession>
<evidence type="ECO:0000313" key="2">
    <source>
        <dbReference type="EMBL" id="KJU87738.1"/>
    </source>
</evidence>
<organism evidence="2 3">
    <name type="scientific">Candidatus Magnetobacterium bavaricum</name>
    <dbReference type="NCBI Taxonomy" id="29290"/>
    <lineage>
        <taxon>Bacteria</taxon>
        <taxon>Pseudomonadati</taxon>
        <taxon>Nitrospirota</taxon>
        <taxon>Thermodesulfovibrionia</taxon>
        <taxon>Thermodesulfovibrionales</taxon>
        <taxon>Candidatus Magnetobacteriaceae</taxon>
        <taxon>Candidatus Magnetobacterium</taxon>
    </lineage>
</organism>
<feature type="non-terminal residue" evidence="2">
    <location>
        <position position="30"/>
    </location>
</feature>
<proteinExistence type="predicted"/>
<dbReference type="Proteomes" id="UP000033423">
    <property type="component" value="Unassembled WGS sequence"/>
</dbReference>
<evidence type="ECO:0000256" key="1">
    <source>
        <dbReference type="SAM" id="MobiDB-lite"/>
    </source>
</evidence>
<protein>
    <submittedName>
        <fullName evidence="2">Uncharacterized protein</fullName>
    </submittedName>
</protein>
<dbReference type="AlphaFoldDB" id="A0A0F3H453"/>
<feature type="region of interest" description="Disordered" evidence="1">
    <location>
        <begin position="1"/>
        <end position="30"/>
    </location>
</feature>
<evidence type="ECO:0000313" key="3">
    <source>
        <dbReference type="Proteomes" id="UP000033423"/>
    </source>
</evidence>
<sequence>MVLDVDSTFQGVYGDQEGAEKGYNPKKKGQ</sequence>
<comment type="caution">
    <text evidence="2">The sequence shown here is derived from an EMBL/GenBank/DDBJ whole genome shotgun (WGS) entry which is preliminary data.</text>
</comment>
<reference evidence="2 3" key="1">
    <citation type="submission" date="2015-02" db="EMBL/GenBank/DDBJ databases">
        <title>Single-cell genomics of uncultivated deep-branching MTB reveals a conserved set of magnetosome genes.</title>
        <authorList>
            <person name="Kolinko S."/>
            <person name="Richter M."/>
            <person name="Glockner F.O."/>
            <person name="Brachmann A."/>
            <person name="Schuler D."/>
        </authorList>
    </citation>
    <scope>NUCLEOTIDE SEQUENCE [LARGE SCALE GENOMIC DNA]</scope>
    <source>
        <strain evidence="2">TM-1</strain>
    </source>
</reference>